<name>A0A3E2HQH8_SCYLI</name>
<evidence type="ECO:0000256" key="1">
    <source>
        <dbReference type="SAM" id="MobiDB-lite"/>
    </source>
</evidence>
<reference evidence="2 3" key="1">
    <citation type="submission" date="2018-05" db="EMBL/GenBank/DDBJ databases">
        <title>Draft genome sequence of Scytalidium lignicola DSM 105466, a ubiquitous saprotrophic fungus.</title>
        <authorList>
            <person name="Buettner E."/>
            <person name="Gebauer A.M."/>
            <person name="Hofrichter M."/>
            <person name="Liers C."/>
            <person name="Kellner H."/>
        </authorList>
    </citation>
    <scope>NUCLEOTIDE SEQUENCE [LARGE SCALE GENOMIC DNA]</scope>
    <source>
        <strain evidence="2 3">DSM 105466</strain>
    </source>
</reference>
<dbReference type="AlphaFoldDB" id="A0A3E2HQH8"/>
<feature type="non-terminal residue" evidence="2">
    <location>
        <position position="1033"/>
    </location>
</feature>
<comment type="caution">
    <text evidence="2">The sequence shown here is derived from an EMBL/GenBank/DDBJ whole genome shotgun (WGS) entry which is preliminary data.</text>
</comment>
<feature type="compositionally biased region" description="Polar residues" evidence="1">
    <location>
        <begin position="408"/>
        <end position="419"/>
    </location>
</feature>
<feature type="region of interest" description="Disordered" evidence="1">
    <location>
        <begin position="1"/>
        <end position="27"/>
    </location>
</feature>
<feature type="region of interest" description="Disordered" evidence="1">
    <location>
        <begin position="643"/>
        <end position="663"/>
    </location>
</feature>
<sequence>MQLRQNRQLPGRYREEEMSTLSPRHSSPVFTHRKIPYNPNLREACFPTIGLDEWPPSYYTAAKSSKKTEEEEQGDNAEAAKFELGMSQIMLSPIPASIEAEKSAYLSQSYSSQNSSGRIYLETLAAHDFASSETRSFNLRAEWSDLSDGMKLTIMKELTQDISFELAVRYLGLEEQLINDLINLNKREIKLNKEEDARIAAVNKRQLAILMKGDFITNHEEYAATMDELDELECRATMFITKNDIKKGVSFLSNLRCFKGPEQRRYQFPPERNGIPNLSPARLIGELINHLWSYEGVEICRNNTILHPKRRVPAASVQDGRNARNSIQKPSPQPANMVQESITVSHPLNNNVSGKTPKRKNIGDDAQKLALQSPRELPAAPPISPSPATTTETVSNPLTEQKRRRIVLTNTHEGSSSRSPLPKGRPKKQPVGPSRLRNSFTVDDLQPRVSAAPRSTPGSGNSLPPVDSRASNVLQVPSNLKSMSTQAGLPTLVGLGSSQPSSNIRKFPFSGDGTVKETSSRILDSPGSKICNVKEPSMIPLENNTAMPPPQLFARNGSNSSNLRPPPPKSNFLMDILVPVKNLAGKQIGRTRQQHHWTYDPSLEKSIPVNSRGVRQVSKPASQARRYSEFWIEQGKLISSSFSGVDSSSKVPNTDSVPSSFASDGVTRNVQALRQQPSISHVAPVPQSQPIIRSGMQQTDSLGYYNSMAHSKGLGMLKNEQFSPQNGTINQKMGIFGADYAQNLHSSTGFVSRLTGSPQLTPLPKQYLPLRRWNSTSNPRVSPPGHSPLSNYQHQFYSRGRQYLEHPFSMFDPQSASSVALLTPNNAGNGIKYESPYISSGNAFLATPNTEVNGFGGNAKAISEVVAESLRFQEDSSNFPCATGSTPVFRLPPTNKNQSLLTDEDLKPSLRRCIQEEIPHFEEHFDYHIIGSNINRGKIKLNETEKLHKPIPSSTIPHSGHDTEYKTRVVIPAMADQIINNHPTIDSDFPPPKKIMMHKHNNDMPTDEGITSFPNLGNVNDRTFKASQVQHNL</sequence>
<organism evidence="2 3">
    <name type="scientific">Scytalidium lignicola</name>
    <name type="common">Hyphomycete</name>
    <dbReference type="NCBI Taxonomy" id="5539"/>
    <lineage>
        <taxon>Eukaryota</taxon>
        <taxon>Fungi</taxon>
        <taxon>Dikarya</taxon>
        <taxon>Ascomycota</taxon>
        <taxon>Pezizomycotina</taxon>
        <taxon>Leotiomycetes</taxon>
        <taxon>Leotiomycetes incertae sedis</taxon>
        <taxon>Scytalidium</taxon>
    </lineage>
</organism>
<feature type="non-terminal residue" evidence="2">
    <location>
        <position position="1"/>
    </location>
</feature>
<feature type="region of interest" description="Disordered" evidence="1">
    <location>
        <begin position="373"/>
        <end position="469"/>
    </location>
</feature>
<protein>
    <submittedName>
        <fullName evidence="2">Uncharacterized protein</fullName>
    </submittedName>
</protein>
<feature type="compositionally biased region" description="Polar residues" evidence="1">
    <location>
        <begin position="650"/>
        <end position="663"/>
    </location>
</feature>
<keyword evidence="3" id="KW-1185">Reference proteome</keyword>
<accession>A0A3E2HQH8</accession>
<feature type="compositionally biased region" description="Polar residues" evidence="1">
    <location>
        <begin position="323"/>
        <end position="337"/>
    </location>
</feature>
<feature type="region of interest" description="Disordered" evidence="1">
    <location>
        <begin position="311"/>
        <end position="337"/>
    </location>
</feature>
<dbReference type="OrthoDB" id="3552995at2759"/>
<proteinExistence type="predicted"/>
<evidence type="ECO:0000313" key="2">
    <source>
        <dbReference type="EMBL" id="RFU35618.1"/>
    </source>
</evidence>
<gene>
    <name evidence="2" type="ORF">B7463_g712</name>
</gene>
<dbReference type="EMBL" id="NCSJ02000006">
    <property type="protein sequence ID" value="RFU35618.1"/>
    <property type="molecule type" value="Genomic_DNA"/>
</dbReference>
<dbReference type="Proteomes" id="UP000258309">
    <property type="component" value="Unassembled WGS sequence"/>
</dbReference>
<evidence type="ECO:0000313" key="3">
    <source>
        <dbReference type="Proteomes" id="UP000258309"/>
    </source>
</evidence>
<feature type="region of interest" description="Disordered" evidence="1">
    <location>
        <begin position="506"/>
        <end position="529"/>
    </location>
</feature>